<dbReference type="Pfam" id="PF13692">
    <property type="entry name" value="Glyco_trans_1_4"/>
    <property type="match status" value="1"/>
</dbReference>
<evidence type="ECO:0000313" key="2">
    <source>
        <dbReference type="EMBL" id="BDS06750.1"/>
    </source>
</evidence>
<dbReference type="GO" id="GO:0016757">
    <property type="term" value="F:glycosyltransferase activity"/>
    <property type="evidence" value="ECO:0007669"/>
    <property type="project" value="UniProtKB-ARBA"/>
</dbReference>
<dbReference type="Gene3D" id="3.40.50.2000">
    <property type="entry name" value="Glycogen Phosphorylase B"/>
    <property type="match status" value="2"/>
</dbReference>
<evidence type="ECO:0000259" key="1">
    <source>
        <dbReference type="Pfam" id="PF13579"/>
    </source>
</evidence>
<dbReference type="PANTHER" id="PTHR12526">
    <property type="entry name" value="GLYCOSYLTRANSFERASE"/>
    <property type="match status" value="1"/>
</dbReference>
<dbReference type="Pfam" id="PF13579">
    <property type="entry name" value="Glyco_trans_4_4"/>
    <property type="match status" value="1"/>
</dbReference>
<dbReference type="AlphaFoldDB" id="A0AAT9FLA6"/>
<gene>
    <name evidence="2" type="ORF">NT6N_17900</name>
</gene>
<dbReference type="SUPFAM" id="SSF53756">
    <property type="entry name" value="UDP-Glycosyltransferase/glycogen phosphorylase"/>
    <property type="match status" value="1"/>
</dbReference>
<organism evidence="2">
    <name type="scientific">Oceaniferula spumae</name>
    <dbReference type="NCBI Taxonomy" id="2979115"/>
    <lineage>
        <taxon>Bacteria</taxon>
        <taxon>Pseudomonadati</taxon>
        <taxon>Verrucomicrobiota</taxon>
        <taxon>Verrucomicrobiia</taxon>
        <taxon>Verrucomicrobiales</taxon>
        <taxon>Verrucomicrobiaceae</taxon>
        <taxon>Oceaniferula</taxon>
    </lineage>
</organism>
<dbReference type="KEGG" id="osu:NT6N_17900"/>
<accession>A0AAT9FLA6</accession>
<proteinExistence type="predicted"/>
<name>A0AAT9FLA6_9BACT</name>
<protein>
    <recommendedName>
        <fullName evidence="1">Glycosyltransferase subfamily 4-like N-terminal domain-containing protein</fullName>
    </recommendedName>
</protein>
<dbReference type="PANTHER" id="PTHR12526:SF636">
    <property type="entry name" value="BLL3647 PROTEIN"/>
    <property type="match status" value="1"/>
</dbReference>
<reference evidence="2" key="1">
    <citation type="submission" date="2024-07" db="EMBL/GenBank/DDBJ databases">
        <title>Complete genome sequence of Verrucomicrobiaceae bacterium NT6N.</title>
        <authorList>
            <person name="Huang C."/>
            <person name="Takami H."/>
            <person name="Hamasaki K."/>
        </authorList>
    </citation>
    <scope>NUCLEOTIDE SEQUENCE</scope>
    <source>
        <strain evidence="2">NT6N</strain>
    </source>
</reference>
<sequence length="308" mass="34204">MLADLASNTHKLDGLVLHGTFNPPMAAMGRHLRKHGIPYIFIPHDPYVEPLLREHRYRKALYWHLFEKQLISGSCAVQLLDASHEKPLRDMGCEVKTVVVPNGCEPEMLNDLPADARIPGVDSEETRILYFGRMDRNHKGLDLLLEGFSKVMSKASPHNASAKLIMTGNDWTDRNELEALTANLGITDQVTFTGRRPESAMEIVADADLVVLPSRFDGFGLCIVEAMLAARPVIVSSKAGVASHVEKSGGGWLTEPKPESIATTISTALDCKHEWKDKGLKNQAYVQNHLTWEQVAHQTRQAYSSVFT</sequence>
<dbReference type="EMBL" id="AP026866">
    <property type="protein sequence ID" value="BDS06750.1"/>
    <property type="molecule type" value="Genomic_DNA"/>
</dbReference>
<dbReference type="InterPro" id="IPR028098">
    <property type="entry name" value="Glyco_trans_4-like_N"/>
</dbReference>
<feature type="domain" description="Glycosyltransferase subfamily 4-like N-terminal" evidence="1">
    <location>
        <begin position="16"/>
        <end position="103"/>
    </location>
</feature>